<sequence>MKWKYGSEQWFQEKPVSERIFLKDAQKFAVFDVHFNKGIKIVQNYIGRIQDCKRRKRGMSKGLHSVIDEYWMLVLTVRINQILRQMLLLQGHQMACKIMILLCAMGSP</sequence>
<evidence type="ECO:0008006" key="3">
    <source>
        <dbReference type="Google" id="ProtNLM"/>
    </source>
</evidence>
<name>A0AAV5IIA0_9ROSI</name>
<protein>
    <recommendedName>
        <fullName evidence="3">Transposase DDE domain-containing protein</fullName>
    </recommendedName>
</protein>
<dbReference type="AlphaFoldDB" id="A0AAV5IIA0"/>
<evidence type="ECO:0000313" key="1">
    <source>
        <dbReference type="EMBL" id="GKU98089.1"/>
    </source>
</evidence>
<gene>
    <name evidence="1" type="ORF">SLEP1_g11137</name>
</gene>
<accession>A0AAV5IIA0</accession>
<evidence type="ECO:0000313" key="2">
    <source>
        <dbReference type="Proteomes" id="UP001054252"/>
    </source>
</evidence>
<keyword evidence="2" id="KW-1185">Reference proteome</keyword>
<dbReference type="Proteomes" id="UP001054252">
    <property type="component" value="Unassembled WGS sequence"/>
</dbReference>
<organism evidence="1 2">
    <name type="scientific">Rubroshorea leprosula</name>
    <dbReference type="NCBI Taxonomy" id="152421"/>
    <lineage>
        <taxon>Eukaryota</taxon>
        <taxon>Viridiplantae</taxon>
        <taxon>Streptophyta</taxon>
        <taxon>Embryophyta</taxon>
        <taxon>Tracheophyta</taxon>
        <taxon>Spermatophyta</taxon>
        <taxon>Magnoliopsida</taxon>
        <taxon>eudicotyledons</taxon>
        <taxon>Gunneridae</taxon>
        <taxon>Pentapetalae</taxon>
        <taxon>rosids</taxon>
        <taxon>malvids</taxon>
        <taxon>Malvales</taxon>
        <taxon>Dipterocarpaceae</taxon>
        <taxon>Rubroshorea</taxon>
    </lineage>
</organism>
<dbReference type="EMBL" id="BPVZ01000012">
    <property type="protein sequence ID" value="GKU98089.1"/>
    <property type="molecule type" value="Genomic_DNA"/>
</dbReference>
<reference evidence="1 2" key="1">
    <citation type="journal article" date="2021" name="Commun. Biol.">
        <title>The genome of Shorea leprosula (Dipterocarpaceae) highlights the ecological relevance of drought in aseasonal tropical rainforests.</title>
        <authorList>
            <person name="Ng K.K.S."/>
            <person name="Kobayashi M.J."/>
            <person name="Fawcett J.A."/>
            <person name="Hatakeyama M."/>
            <person name="Paape T."/>
            <person name="Ng C.H."/>
            <person name="Ang C.C."/>
            <person name="Tnah L.H."/>
            <person name="Lee C.T."/>
            <person name="Nishiyama T."/>
            <person name="Sese J."/>
            <person name="O'Brien M.J."/>
            <person name="Copetti D."/>
            <person name="Mohd Noor M.I."/>
            <person name="Ong R.C."/>
            <person name="Putra M."/>
            <person name="Sireger I.Z."/>
            <person name="Indrioko S."/>
            <person name="Kosugi Y."/>
            <person name="Izuno A."/>
            <person name="Isagi Y."/>
            <person name="Lee S.L."/>
            <person name="Shimizu K.K."/>
        </authorList>
    </citation>
    <scope>NUCLEOTIDE SEQUENCE [LARGE SCALE GENOMIC DNA]</scope>
    <source>
        <strain evidence="1">214</strain>
    </source>
</reference>
<comment type="caution">
    <text evidence="1">The sequence shown here is derived from an EMBL/GenBank/DDBJ whole genome shotgun (WGS) entry which is preliminary data.</text>
</comment>
<proteinExistence type="predicted"/>